<dbReference type="AlphaFoldDB" id="A0AAV9UH84"/>
<comment type="caution">
    <text evidence="1">The sequence shown here is derived from an EMBL/GenBank/DDBJ whole genome shotgun (WGS) entry which is preliminary data.</text>
</comment>
<accession>A0AAV9UH84</accession>
<sequence>MNTLPTELLGDIVNQDILTTPDVLNIARVSRLFGQLAAARLYRSGELSYIGATEREARKVEAFSKYGKHVRTLTLNLCPHRSSPLTLIPTELPRLLRPLTNLHAFTLLDAASLPWPDFAALLAGLITTHFALKHLELQATLLPSDGTQDITRARSILASSQTSICKLDSFTLRISARHAAINRTAIDHLIEILQPATRSAKSFQYSCDCFDSPPRPSPATTASKRAVTATTHRSWEWDTLETLSLKLPTSWNRIRSEAAVQPHTQTALTRDLHNVTTLAIKLGTADLLTQLNNSFEYGLASLPALQHLRISQSGGYRLDWDPDVSTTSNSQPDHPFYAIARTLPSLLTIDQTDPYYMTRIIQSWRIIRSPEDPDAISFKMQPY</sequence>
<evidence type="ECO:0000313" key="2">
    <source>
        <dbReference type="Proteomes" id="UP001375240"/>
    </source>
</evidence>
<dbReference type="EMBL" id="JAVHNQ010000007">
    <property type="protein sequence ID" value="KAK6341462.1"/>
    <property type="molecule type" value="Genomic_DNA"/>
</dbReference>
<protein>
    <recommendedName>
        <fullName evidence="3">F-box domain-containing protein</fullName>
    </recommendedName>
</protein>
<gene>
    <name evidence="1" type="ORF">TWF696_008535</name>
</gene>
<proteinExistence type="predicted"/>
<evidence type="ECO:0000313" key="1">
    <source>
        <dbReference type="EMBL" id="KAK6341462.1"/>
    </source>
</evidence>
<dbReference type="Proteomes" id="UP001375240">
    <property type="component" value="Unassembled WGS sequence"/>
</dbReference>
<name>A0AAV9UH84_9PEZI</name>
<organism evidence="1 2">
    <name type="scientific">Orbilia brochopaga</name>
    <dbReference type="NCBI Taxonomy" id="3140254"/>
    <lineage>
        <taxon>Eukaryota</taxon>
        <taxon>Fungi</taxon>
        <taxon>Dikarya</taxon>
        <taxon>Ascomycota</taxon>
        <taxon>Pezizomycotina</taxon>
        <taxon>Orbiliomycetes</taxon>
        <taxon>Orbiliales</taxon>
        <taxon>Orbiliaceae</taxon>
        <taxon>Orbilia</taxon>
    </lineage>
</organism>
<evidence type="ECO:0008006" key="3">
    <source>
        <dbReference type="Google" id="ProtNLM"/>
    </source>
</evidence>
<keyword evidence="2" id="KW-1185">Reference proteome</keyword>
<reference evidence="1 2" key="1">
    <citation type="submission" date="2019-10" db="EMBL/GenBank/DDBJ databases">
        <authorList>
            <person name="Palmer J.M."/>
        </authorList>
    </citation>
    <scope>NUCLEOTIDE SEQUENCE [LARGE SCALE GENOMIC DNA]</scope>
    <source>
        <strain evidence="1 2">TWF696</strain>
    </source>
</reference>